<feature type="transmembrane region" description="Helical" evidence="7">
    <location>
        <begin position="1226"/>
        <end position="1249"/>
    </location>
</feature>
<keyword evidence="3" id="KW-0378">Hydrolase</keyword>
<dbReference type="PANTHER" id="PTHR33794:SF1">
    <property type="entry name" value="BACILLOLYSIN"/>
    <property type="match status" value="1"/>
</dbReference>
<dbReference type="InterPro" id="IPR050728">
    <property type="entry name" value="Zinc_Metalloprotease_M4"/>
</dbReference>
<dbReference type="AlphaFoldDB" id="A0A0L0DVY1"/>
<keyword evidence="13" id="KW-1185">Reference proteome</keyword>
<dbReference type="Pfam" id="PF02225">
    <property type="entry name" value="PA"/>
    <property type="match status" value="1"/>
</dbReference>
<feature type="domain" description="PA" evidence="10">
    <location>
        <begin position="480"/>
        <end position="558"/>
    </location>
</feature>
<dbReference type="InterPro" id="IPR003137">
    <property type="entry name" value="PA_domain"/>
</dbReference>
<keyword evidence="7" id="KW-0472">Membrane</keyword>
<evidence type="ECO:0000256" key="1">
    <source>
        <dbReference type="ARBA" id="ARBA00022670"/>
    </source>
</evidence>
<keyword evidence="7" id="KW-1133">Transmembrane helix</keyword>
<dbReference type="InterPro" id="IPR013856">
    <property type="entry name" value="Peptidase_M4_domain"/>
</dbReference>
<dbReference type="GO" id="GO:0046872">
    <property type="term" value="F:metal ion binding"/>
    <property type="evidence" value="ECO:0007669"/>
    <property type="project" value="UniProtKB-KW"/>
</dbReference>
<keyword evidence="2" id="KW-0479">Metal-binding</keyword>
<dbReference type="Gene3D" id="3.50.30.30">
    <property type="match status" value="1"/>
</dbReference>
<dbReference type="Proteomes" id="UP000054408">
    <property type="component" value="Unassembled WGS sequence"/>
</dbReference>
<dbReference type="OrthoDB" id="5332336at2759"/>
<feature type="domain" description="Peptidase M4 C-terminal" evidence="11">
    <location>
        <begin position="592"/>
        <end position="704"/>
    </location>
</feature>
<dbReference type="Pfam" id="PF01447">
    <property type="entry name" value="Peptidase_M4"/>
    <property type="match status" value="1"/>
</dbReference>
<dbReference type="PANTHER" id="PTHR33794">
    <property type="entry name" value="BACILLOLYSIN"/>
    <property type="match status" value="1"/>
</dbReference>
<dbReference type="InterPro" id="IPR027268">
    <property type="entry name" value="Peptidase_M4/M1_CTD_sf"/>
</dbReference>
<evidence type="ECO:0000256" key="8">
    <source>
        <dbReference type="SAM" id="SignalP"/>
    </source>
</evidence>
<organism evidence="12 13">
    <name type="scientific">Thecamonas trahens ATCC 50062</name>
    <dbReference type="NCBI Taxonomy" id="461836"/>
    <lineage>
        <taxon>Eukaryota</taxon>
        <taxon>Apusozoa</taxon>
        <taxon>Apusomonadida</taxon>
        <taxon>Apusomonadidae</taxon>
        <taxon>Thecamonas</taxon>
    </lineage>
</organism>
<evidence type="ECO:0000259" key="11">
    <source>
        <dbReference type="Pfam" id="PF02868"/>
    </source>
</evidence>
<dbReference type="InterPro" id="IPR001570">
    <property type="entry name" value="Peptidase_M4_C_domain"/>
</dbReference>
<feature type="chain" id="PRO_5005537895" evidence="8">
    <location>
        <begin position="25"/>
        <end position="1268"/>
    </location>
</feature>
<evidence type="ECO:0000256" key="6">
    <source>
        <dbReference type="SAM" id="MobiDB-lite"/>
    </source>
</evidence>
<dbReference type="Pfam" id="PF02868">
    <property type="entry name" value="Peptidase_M4_C"/>
    <property type="match status" value="1"/>
</dbReference>
<keyword evidence="8" id="KW-0732">Signal</keyword>
<evidence type="ECO:0000256" key="5">
    <source>
        <dbReference type="ARBA" id="ARBA00023049"/>
    </source>
</evidence>
<protein>
    <submittedName>
        <fullName evidence="12">Protease-associated PA domain-containing protein</fullName>
    </submittedName>
</protein>
<dbReference type="SUPFAM" id="SSF55486">
    <property type="entry name" value="Metalloproteases ('zincins'), catalytic domain"/>
    <property type="match status" value="1"/>
</dbReference>
<proteinExistence type="predicted"/>
<reference evidence="12 13" key="1">
    <citation type="submission" date="2010-05" db="EMBL/GenBank/DDBJ databases">
        <title>The Genome Sequence of Thecamonas trahens ATCC 50062.</title>
        <authorList>
            <consortium name="The Broad Institute Genome Sequencing Platform"/>
            <person name="Russ C."/>
            <person name="Cuomo C."/>
            <person name="Shea T."/>
            <person name="Young S.K."/>
            <person name="Zeng Q."/>
            <person name="Koehrsen M."/>
            <person name="Haas B."/>
            <person name="Borodovsky M."/>
            <person name="Guigo R."/>
            <person name="Alvarado L."/>
            <person name="Berlin A."/>
            <person name="Bochicchio J."/>
            <person name="Borenstein D."/>
            <person name="Chapman S."/>
            <person name="Chen Z."/>
            <person name="Freedman E."/>
            <person name="Gellesch M."/>
            <person name="Goldberg J."/>
            <person name="Griggs A."/>
            <person name="Gujja S."/>
            <person name="Heilman E."/>
            <person name="Heiman D."/>
            <person name="Hepburn T."/>
            <person name="Howarth C."/>
            <person name="Jen D."/>
            <person name="Larson L."/>
            <person name="Mehta T."/>
            <person name="Park D."/>
            <person name="Pearson M."/>
            <person name="Roberts A."/>
            <person name="Saif S."/>
            <person name="Shenoy N."/>
            <person name="Sisk P."/>
            <person name="Stolte C."/>
            <person name="Sykes S."/>
            <person name="Thomson T."/>
            <person name="Walk T."/>
            <person name="White J."/>
            <person name="Yandava C."/>
            <person name="Burger G."/>
            <person name="Gray M.W."/>
            <person name="Holland P.W.H."/>
            <person name="King N."/>
            <person name="Lang F.B.F."/>
            <person name="Roger A.J."/>
            <person name="Ruiz-Trillo I."/>
            <person name="Lander E."/>
            <person name="Nusbaum C."/>
        </authorList>
    </citation>
    <scope>NUCLEOTIDE SEQUENCE [LARGE SCALE GENOMIC DNA]</scope>
    <source>
        <strain evidence="12 13">ATCC 50062</strain>
    </source>
</reference>
<evidence type="ECO:0000256" key="4">
    <source>
        <dbReference type="ARBA" id="ARBA00022833"/>
    </source>
</evidence>
<dbReference type="Gene3D" id="3.10.170.10">
    <property type="match status" value="1"/>
</dbReference>
<dbReference type="GO" id="GO:0006508">
    <property type="term" value="P:proteolysis"/>
    <property type="evidence" value="ECO:0007669"/>
    <property type="project" value="UniProtKB-KW"/>
</dbReference>
<keyword evidence="1 12" id="KW-0645">Protease</keyword>
<dbReference type="RefSeq" id="XP_013761441.1">
    <property type="nucleotide sequence ID" value="XM_013905987.1"/>
</dbReference>
<feature type="region of interest" description="Disordered" evidence="6">
    <location>
        <begin position="62"/>
        <end position="87"/>
    </location>
</feature>
<dbReference type="EMBL" id="GL349439">
    <property type="protein sequence ID" value="KNC55673.1"/>
    <property type="molecule type" value="Genomic_DNA"/>
</dbReference>
<feature type="domain" description="Peptidase M4" evidence="9">
    <location>
        <begin position="266"/>
        <end position="377"/>
    </location>
</feature>
<evidence type="ECO:0000256" key="3">
    <source>
        <dbReference type="ARBA" id="ARBA00022801"/>
    </source>
</evidence>
<accession>A0A0L0DVY1</accession>
<dbReference type="GeneID" id="25561658"/>
<evidence type="ECO:0000259" key="10">
    <source>
        <dbReference type="Pfam" id="PF02225"/>
    </source>
</evidence>
<dbReference type="InterPro" id="IPR046450">
    <property type="entry name" value="PA_dom_sf"/>
</dbReference>
<keyword evidence="7" id="KW-0812">Transmembrane</keyword>
<keyword evidence="4" id="KW-0862">Zinc</keyword>
<keyword evidence="5" id="KW-0482">Metalloprotease</keyword>
<sequence length="1268" mass="132353">MAKVERYGLYALVLLVLVTETTFAARSHAGQAIHALHAAGLGSASLRGNTHTAAFTTFSPPLLLPQADDREDGSNVRSSMDIRSPSHHHDHVVNALSRHNVLGLADPKLELVHRSDAADLHAPHARHHASFAQTYHGVEVFHATVRAGLKIDEPSGLPALATLTGTTVPTALLDAARHRSSDPLVLTPRLSVRAAARAALNGLDNAPSCVTVRKLPSAPVIYVRGLYNAHGPQLDASAPVLAYVFDVVAECTGQRWQVAVSARDGSVIEAHESTTFALNRSLANVTADNVIWREGDPNTLTGDLNHTMYGARKTYDVFMSAFEIDSWNKKGGPMNTVFDDPKISCPNANWNGETTNYCRGVASIDTVAHEWGHAYTEGGTDDVHGLIYMWQTGALNEAYSDIVGQTVDHLFNLDLPQPFGPRELGRCSTFQTSRIARGPKINVVSATGDPLLESAGFGFYAADNGSPWTSAVLANASLTLAADDSGDPNDGCSALTTNVVDSIVLVNRGSCSFEDKAANAIAGGARALLIANIPGSDLVVPAVTSNFPVAMIATSTGDFLRGLVGLSSAGETAPTLELELAPAPPTTGSYRWLAGAQDPAFGGAIRDLWDPTCFGHPGKVTDDEYHCDPSDNGGVHRNSGVVNHMFAMLVDSTFGQAYNGHVIPALGLTVPFHVYWRAAFAYHTQTTDFKAHDAALRQACADLVADGTPLRSLVDGSPTAPVTAADCDAINDAAAAVELTATPPCNFQPYLAAGSLTVCPAATPFYTETFATAPAGWTASAEGVSPTWSPVNWQFRTALPDGRTGGYYAPDPLVGNCVTTDQSGTMTLVAPPIEIPASVGSKAMVQLEFTHYVATEASFDGGVVMASINGAPAVALPADAWMFNGPPTELIRSPVSTNPLGGLHAFSGVNGGSLSGSWATSTAMLSVSSGDEVVLSWVMSTDCGGGVDGWYIDSVSLVACAAECGDNVCTREAGESCFTCPADCECECGFAYEPVLPGMLPHSPLAAASAMPGNPALACSQAGVAGQCPEDCCGDGVCSPGESCEVDCCAYLPDCSFEQAGWYLESTGPISDVVVRLGSSVCAAGASCLAFQGKLDPSGLYILEASTAASALFTVPTAPRTLRLQLQAYALCGGTPPSIQVWLNHEVLVFDSATSPMPCHATVDAANFASYNVTLSGNDLTAALVAGSRNTITINGTVVEDIVIVDAIKVDFDTAPDTPGATPTGLIATVVVLSIVVVVFVGLIAGYFWRMRQMQRGGSMGGGFEMLG</sequence>
<dbReference type="SUPFAM" id="SSF52025">
    <property type="entry name" value="PA domain"/>
    <property type="match status" value="1"/>
</dbReference>
<gene>
    <name evidence="12" type="ORF">AMSG_01943</name>
</gene>
<name>A0A0L0DVY1_THETB</name>
<evidence type="ECO:0000313" key="12">
    <source>
        <dbReference type="EMBL" id="KNC55673.1"/>
    </source>
</evidence>
<dbReference type="GO" id="GO:0004222">
    <property type="term" value="F:metalloendopeptidase activity"/>
    <property type="evidence" value="ECO:0007669"/>
    <property type="project" value="InterPro"/>
</dbReference>
<feature type="signal peptide" evidence="8">
    <location>
        <begin position="1"/>
        <end position="24"/>
    </location>
</feature>
<evidence type="ECO:0000256" key="2">
    <source>
        <dbReference type="ARBA" id="ARBA00022723"/>
    </source>
</evidence>
<evidence type="ECO:0000259" key="9">
    <source>
        <dbReference type="Pfam" id="PF01447"/>
    </source>
</evidence>
<evidence type="ECO:0000313" key="13">
    <source>
        <dbReference type="Proteomes" id="UP000054408"/>
    </source>
</evidence>
<dbReference type="Gene3D" id="1.10.390.10">
    <property type="entry name" value="Neutral Protease Domain 2"/>
    <property type="match status" value="1"/>
</dbReference>
<evidence type="ECO:0000256" key="7">
    <source>
        <dbReference type="SAM" id="Phobius"/>
    </source>
</evidence>